<dbReference type="PANTHER" id="PTHR10794">
    <property type="entry name" value="ABHYDROLASE DOMAIN-CONTAINING PROTEIN"/>
    <property type="match status" value="1"/>
</dbReference>
<evidence type="ECO:0000313" key="4">
    <source>
        <dbReference type="Proteomes" id="UP001338125"/>
    </source>
</evidence>
<protein>
    <submittedName>
        <fullName evidence="3">Monoacylglycerol lipase</fullName>
    </submittedName>
</protein>
<accession>A0ABR0SND7</accession>
<dbReference type="PANTHER" id="PTHR10794:SF63">
    <property type="entry name" value="ALPHA_BETA HYDROLASE 1, ISOFORM A"/>
    <property type="match status" value="1"/>
</dbReference>
<proteinExistence type="inferred from homology"/>
<evidence type="ECO:0000313" key="3">
    <source>
        <dbReference type="EMBL" id="KAK5993422.1"/>
    </source>
</evidence>
<dbReference type="InterPro" id="IPR000073">
    <property type="entry name" value="AB_hydrolase_1"/>
</dbReference>
<dbReference type="Proteomes" id="UP001338125">
    <property type="component" value="Unassembled WGS sequence"/>
</dbReference>
<dbReference type="EMBL" id="JAVFKD010000012">
    <property type="protein sequence ID" value="KAK5993422.1"/>
    <property type="molecule type" value="Genomic_DNA"/>
</dbReference>
<dbReference type="Gene3D" id="3.40.50.1820">
    <property type="entry name" value="alpha/beta hydrolase"/>
    <property type="match status" value="1"/>
</dbReference>
<sequence>MEWFGRAKIDFVHAPAPRTIKEKDGSETDLLKICETTTPPCNLNPLLFNGHMQTFWTATNPHGPPIHYRRKIFESDHEEYAGTFAVDFVVDPHKETDDTLPHRTVYYSEEQFANIGSDDSKPMLVVLHGLSGGSHEVYLRHAIAPLVADKRWELCVVNSRGCAQSKITTGVLYNARATWDIRQTVKWLTKTFPNRPLFGLGFSLGANILTNYCGEEGSDCLLKAAIACSNPFNLEVSSKVLGNSLIGKEVYLRAMGMSMKQLVETHRKELKQFTNLDLDSIDKITYLFEFDREVQCPTWGYPTETAYYRDASSTDAVLNINIPFMALSATDDPIAVKEAIPYQEFQQNPNTILITTSLGGHLCWFELGGTRWHTRPICNFFNYFAHKVDLDSITPLAYPKGPTFFRNTEYNPMRRKMNIPR</sequence>
<dbReference type="PIRSF" id="PIRSF005211">
    <property type="entry name" value="Ab_hydro_YheT"/>
    <property type="match status" value="1"/>
</dbReference>
<comment type="caution">
    <text evidence="3">The sequence shown here is derived from an EMBL/GenBank/DDBJ whole genome shotgun (WGS) entry which is preliminary data.</text>
</comment>
<name>A0ABR0SND7_9HYPO</name>
<dbReference type="SUPFAM" id="SSF53474">
    <property type="entry name" value="alpha/beta-Hydrolases"/>
    <property type="match status" value="1"/>
</dbReference>
<comment type="similarity">
    <text evidence="1">Belongs to the AB hydrolase superfamily. AB hydrolase 4 family.</text>
</comment>
<evidence type="ECO:0000259" key="2">
    <source>
        <dbReference type="Pfam" id="PF00561"/>
    </source>
</evidence>
<dbReference type="InterPro" id="IPR029058">
    <property type="entry name" value="AB_hydrolase_fold"/>
</dbReference>
<reference evidence="3 4" key="1">
    <citation type="submission" date="2024-01" db="EMBL/GenBank/DDBJ databases">
        <title>Complete genome of Cladobotryum mycophilum ATHUM6906.</title>
        <authorList>
            <person name="Christinaki A.C."/>
            <person name="Myridakis A.I."/>
            <person name="Kouvelis V.N."/>
        </authorList>
    </citation>
    <scope>NUCLEOTIDE SEQUENCE [LARGE SCALE GENOMIC DNA]</scope>
    <source>
        <strain evidence="3 4">ATHUM6906</strain>
    </source>
</reference>
<feature type="domain" description="AB hydrolase-1" evidence="2">
    <location>
        <begin position="122"/>
        <end position="362"/>
    </location>
</feature>
<organism evidence="3 4">
    <name type="scientific">Cladobotryum mycophilum</name>
    <dbReference type="NCBI Taxonomy" id="491253"/>
    <lineage>
        <taxon>Eukaryota</taxon>
        <taxon>Fungi</taxon>
        <taxon>Dikarya</taxon>
        <taxon>Ascomycota</taxon>
        <taxon>Pezizomycotina</taxon>
        <taxon>Sordariomycetes</taxon>
        <taxon>Hypocreomycetidae</taxon>
        <taxon>Hypocreales</taxon>
        <taxon>Hypocreaceae</taxon>
        <taxon>Cladobotryum</taxon>
    </lineage>
</organism>
<keyword evidence="4" id="KW-1185">Reference proteome</keyword>
<evidence type="ECO:0000256" key="1">
    <source>
        <dbReference type="ARBA" id="ARBA00010884"/>
    </source>
</evidence>
<dbReference type="InterPro" id="IPR012020">
    <property type="entry name" value="ABHD4"/>
</dbReference>
<gene>
    <name evidence="3" type="ORF">PT974_06852</name>
</gene>
<dbReference type="InterPro" id="IPR050960">
    <property type="entry name" value="AB_hydrolase_4_sf"/>
</dbReference>
<dbReference type="Pfam" id="PF00561">
    <property type="entry name" value="Abhydrolase_1"/>
    <property type="match status" value="1"/>
</dbReference>